<evidence type="ECO:0000313" key="2">
    <source>
        <dbReference type="Proteomes" id="UP001273350"/>
    </source>
</evidence>
<dbReference type="RefSeq" id="WP_230003421.1">
    <property type="nucleotide sequence ID" value="NZ_CP087134.1"/>
</dbReference>
<keyword evidence="2" id="KW-1185">Reference proteome</keyword>
<protein>
    <submittedName>
        <fullName evidence="1">Uncharacterized protein</fullName>
    </submittedName>
</protein>
<organism evidence="1 2">
    <name type="scientific">Flavobacterium cupriresistens</name>
    <dbReference type="NCBI Taxonomy" id="2893885"/>
    <lineage>
        <taxon>Bacteria</taxon>
        <taxon>Pseudomonadati</taxon>
        <taxon>Bacteroidota</taxon>
        <taxon>Flavobacteriia</taxon>
        <taxon>Flavobacteriales</taxon>
        <taxon>Flavobacteriaceae</taxon>
        <taxon>Flavobacterium</taxon>
    </lineage>
</organism>
<accession>A0ABU4RE06</accession>
<dbReference type="Proteomes" id="UP001273350">
    <property type="component" value="Unassembled WGS sequence"/>
</dbReference>
<gene>
    <name evidence="1" type="ORF">SGQ83_12650</name>
</gene>
<comment type="caution">
    <text evidence="1">The sequence shown here is derived from an EMBL/GenBank/DDBJ whole genome shotgun (WGS) entry which is preliminary data.</text>
</comment>
<dbReference type="EMBL" id="JAWXVI010000006">
    <property type="protein sequence ID" value="MDX6190203.1"/>
    <property type="molecule type" value="Genomic_DNA"/>
</dbReference>
<reference evidence="1 2" key="1">
    <citation type="submission" date="2023-11" db="EMBL/GenBank/DDBJ databases">
        <title>Unpublished Manusciprt.</title>
        <authorList>
            <person name="Saticioglu I.B."/>
            <person name="Ay H."/>
            <person name="Ajmi N."/>
            <person name="Altun S."/>
            <person name="Duman M."/>
        </authorList>
    </citation>
    <scope>NUCLEOTIDE SEQUENCE [LARGE SCALE GENOMIC DNA]</scope>
    <source>
        <strain evidence="1 2">Fl-318</strain>
    </source>
</reference>
<name>A0ABU4RE06_9FLAO</name>
<proteinExistence type="predicted"/>
<sequence>MKTFTQNQNTALIPVIEENNDLLKAPSHALITNVVLRNGKIAPIITMFNCIDFDFEEMKIGVDMALNRQEQFRKNARSIQTTLCRVELGKLKPVAIYPKKIMGN</sequence>
<evidence type="ECO:0000313" key="1">
    <source>
        <dbReference type="EMBL" id="MDX6190203.1"/>
    </source>
</evidence>